<comment type="caution">
    <text evidence="2">The sequence shown here is derived from an EMBL/GenBank/DDBJ whole genome shotgun (WGS) entry which is preliminary data.</text>
</comment>
<feature type="chain" id="PRO_5045842215" description="Lipoprotein" evidence="1">
    <location>
        <begin position="26"/>
        <end position="168"/>
    </location>
</feature>
<evidence type="ECO:0000313" key="3">
    <source>
        <dbReference type="Proteomes" id="UP001226389"/>
    </source>
</evidence>
<evidence type="ECO:0000313" key="2">
    <source>
        <dbReference type="EMBL" id="MDQ0120598.1"/>
    </source>
</evidence>
<organism evidence="2 3">
    <name type="scientific">Pseudarthrobacter defluvii</name>
    <dbReference type="NCBI Taxonomy" id="410837"/>
    <lineage>
        <taxon>Bacteria</taxon>
        <taxon>Bacillati</taxon>
        <taxon>Actinomycetota</taxon>
        <taxon>Actinomycetes</taxon>
        <taxon>Micrococcales</taxon>
        <taxon>Micrococcaceae</taxon>
        <taxon>Pseudarthrobacter</taxon>
    </lineage>
</organism>
<proteinExistence type="predicted"/>
<protein>
    <recommendedName>
        <fullName evidence="4">Lipoprotein</fullName>
    </recommendedName>
</protein>
<dbReference type="RefSeq" id="WP_307492773.1">
    <property type="nucleotide sequence ID" value="NZ_JAUSSY010000016.1"/>
</dbReference>
<dbReference type="EMBL" id="JAUSSY010000016">
    <property type="protein sequence ID" value="MDQ0120598.1"/>
    <property type="molecule type" value="Genomic_DNA"/>
</dbReference>
<keyword evidence="3" id="KW-1185">Reference proteome</keyword>
<accession>A0ABT9ULR5</accession>
<sequence length="168" mass="16884">MHKPGMLVALGMAAALLSACGPGGSACPAIAQATSVAVTVTAGYSSQVQTLHLRACQDGTCKESGVELRPGSSSVDQGCTKEGACSAAASPDGTKVATLMLDTLTESPMTVTASGTAPDGTALAVRTLEFRPQALYPFGEQCGKFLSASLTLDGDGLHQQPASQKPRG</sequence>
<dbReference type="Proteomes" id="UP001226389">
    <property type="component" value="Unassembled WGS sequence"/>
</dbReference>
<keyword evidence="1" id="KW-0732">Signal</keyword>
<reference evidence="2 3" key="1">
    <citation type="submission" date="2023-07" db="EMBL/GenBank/DDBJ databases">
        <title>Sorghum-associated microbial communities from plants grown in Nebraska, USA.</title>
        <authorList>
            <person name="Schachtman D."/>
        </authorList>
    </citation>
    <scope>NUCLEOTIDE SEQUENCE [LARGE SCALE GENOMIC DNA]</scope>
    <source>
        <strain evidence="2 3">DS994</strain>
    </source>
</reference>
<evidence type="ECO:0008006" key="4">
    <source>
        <dbReference type="Google" id="ProtNLM"/>
    </source>
</evidence>
<name>A0ABT9ULR5_9MICC</name>
<feature type="signal peptide" evidence="1">
    <location>
        <begin position="1"/>
        <end position="25"/>
    </location>
</feature>
<dbReference type="PROSITE" id="PS51257">
    <property type="entry name" value="PROKAR_LIPOPROTEIN"/>
    <property type="match status" value="1"/>
</dbReference>
<gene>
    <name evidence="2" type="ORF">J2T22_003804</name>
</gene>
<evidence type="ECO:0000256" key="1">
    <source>
        <dbReference type="SAM" id="SignalP"/>
    </source>
</evidence>